<dbReference type="SUPFAM" id="SSF81653">
    <property type="entry name" value="Calcium ATPase, transduction domain A"/>
    <property type="match status" value="1"/>
</dbReference>
<dbReference type="InterPro" id="IPR008250">
    <property type="entry name" value="ATPase_P-typ_transduc_dom_A_sf"/>
</dbReference>
<dbReference type="GO" id="GO:0016887">
    <property type="term" value="F:ATP hydrolysis activity"/>
    <property type="evidence" value="ECO:0007669"/>
    <property type="project" value="InterPro"/>
</dbReference>
<protein>
    <submittedName>
        <fullName evidence="9">HAD family hydrolase</fullName>
    </submittedName>
</protein>
<evidence type="ECO:0000256" key="3">
    <source>
        <dbReference type="ARBA" id="ARBA00022967"/>
    </source>
</evidence>
<dbReference type="SFLD" id="SFLDF00027">
    <property type="entry name" value="p-type_atpase"/>
    <property type="match status" value="1"/>
</dbReference>
<dbReference type="PANTHER" id="PTHR42861">
    <property type="entry name" value="CALCIUM-TRANSPORTING ATPASE"/>
    <property type="match status" value="1"/>
</dbReference>
<dbReference type="NCBIfam" id="TIGR01494">
    <property type="entry name" value="ATPase_P-type"/>
    <property type="match status" value="2"/>
</dbReference>
<dbReference type="PRINTS" id="PR00119">
    <property type="entry name" value="CATATPASE"/>
</dbReference>
<evidence type="ECO:0000256" key="4">
    <source>
        <dbReference type="ARBA" id="ARBA00022989"/>
    </source>
</evidence>
<comment type="subcellular location">
    <subcellularLocation>
        <location evidence="1">Membrane</location>
        <topology evidence="1">Multi-pass membrane protein</topology>
    </subcellularLocation>
</comment>
<feature type="transmembrane region" description="Helical" evidence="7">
    <location>
        <begin position="203"/>
        <end position="221"/>
    </location>
</feature>
<feature type="domain" description="P-type ATPase A" evidence="8">
    <location>
        <begin position="236"/>
        <end position="333"/>
    </location>
</feature>
<feature type="transmembrane region" description="Helical" evidence="7">
    <location>
        <begin position="739"/>
        <end position="760"/>
    </location>
</feature>
<dbReference type="GO" id="GO:0016020">
    <property type="term" value="C:membrane"/>
    <property type="evidence" value="ECO:0007669"/>
    <property type="project" value="UniProtKB-SubCell"/>
</dbReference>
<feature type="transmembrane region" description="Helical" evidence="7">
    <location>
        <begin position="796"/>
        <end position="820"/>
    </location>
</feature>
<feature type="transmembrane region" description="Helical" evidence="7">
    <location>
        <begin position="766"/>
        <end position="784"/>
    </location>
</feature>
<dbReference type="SUPFAM" id="SSF56784">
    <property type="entry name" value="HAD-like"/>
    <property type="match status" value="1"/>
</dbReference>
<sequence length="935" mass="101556">MLNGEIMTRSNNTSQTPSDKAKADAEEKIDAAPRAKQKSAGTRAGAAKPTSSGKSGSAAAKPAAARPRKTAGKPAQDAGPLQEEQKAPEIVNVQDFVTQKLECASTAAPEEEEEIDISLIKSKFKKKKAEVPSYNKVQRFTPDIGEGLTSAQVNTRFSQFLFNDTNQKYSKSYASIFVGNLCTFFNLLCVLATIALAYSGAGISQFFFVIIFSLNIAIGIWQEIKAKRKIDKLSLLSAPTAKVIRDGAAVEIPAKDIVLDDVIVLSLGNQVPADCFLAEGFVEVNESLLTGESVPVKKETGDILYAGSFISSGTCKVRADKVGKNTYLNTLSAKAKKYKKPNSELMRSTKLIISVIGVLIIPIAIGMFLVNWQNLADAAGVDRLAETIQRTVSVIIGMIPSGMLLLTSLALTVGILRLASHNTLVQDLYSLEMLARVNVLCLDKTGTITDGRMKVNDCMLLNNPTDYTINEIVGSCLHSLEDNNQTSIALYNYFGHSTELKAVKKMPFSSKRKLSAVTFDGVGTVAMGAPEFVLSSVPEKLNKIINQYAAMGLRVLVVALSSGQINGDKLPAGFKPLAIISISDNIREDAAQTIRWFKENDVAVKVISGDNPVTVSEVARRVGVLNADKYISLEGLNEKEVVSIANKYTVFGRVTPEQKAILVKSIKAAGNTVAMTGDGVNDILALKEADCAVSVASGSEAAKNVSHLVLMDNNFASMPKVVYEGRRVINNIQNSSSLYLMKTLFTLVFAIISICLTSSYPFKTNNMLLLEVFVIGIPSFFLSLQPNTDRVKGKFLSYVIGKSVPGALVLVSAVLSVNLMRLLQPAYFTDCYQEIAVLMITFSGLVMLYRLCQPINFSRAMLLLLMATVCILGLVFLPSMFFGEDYAHLDWIRIMFVMCVVMICVPLSGILIAFTNKLTSGKKSYDDRFNLNKLY</sequence>
<feature type="compositionally biased region" description="Polar residues" evidence="6">
    <location>
        <begin position="8"/>
        <end position="18"/>
    </location>
</feature>
<feature type="compositionally biased region" description="Basic and acidic residues" evidence="6">
    <location>
        <begin position="19"/>
        <end position="33"/>
    </location>
</feature>
<evidence type="ECO:0000256" key="2">
    <source>
        <dbReference type="ARBA" id="ARBA00022692"/>
    </source>
</evidence>
<feature type="transmembrane region" description="Helical" evidence="7">
    <location>
        <begin position="351"/>
        <end position="372"/>
    </location>
</feature>
<dbReference type="GO" id="GO:0005524">
    <property type="term" value="F:ATP binding"/>
    <property type="evidence" value="ECO:0007669"/>
    <property type="project" value="InterPro"/>
</dbReference>
<feature type="region of interest" description="Disordered" evidence="6">
    <location>
        <begin position="1"/>
        <end position="89"/>
    </location>
</feature>
<dbReference type="InterPro" id="IPR023214">
    <property type="entry name" value="HAD_sf"/>
</dbReference>
<feature type="compositionally biased region" description="Low complexity" evidence="6">
    <location>
        <begin position="44"/>
        <end position="65"/>
    </location>
</feature>
<evidence type="ECO:0000313" key="10">
    <source>
        <dbReference type="Proteomes" id="UP000291269"/>
    </source>
</evidence>
<dbReference type="SFLD" id="SFLDS00003">
    <property type="entry name" value="Haloacid_Dehalogenase"/>
    <property type="match status" value="1"/>
</dbReference>
<evidence type="ECO:0000313" key="9">
    <source>
        <dbReference type="EMBL" id="RXZ57874.1"/>
    </source>
</evidence>
<dbReference type="Pfam" id="PF00122">
    <property type="entry name" value="E1-E2_ATPase"/>
    <property type="match status" value="1"/>
</dbReference>
<comment type="caution">
    <text evidence="9">The sequence shown here is derived from an EMBL/GenBank/DDBJ whole genome shotgun (WGS) entry which is preliminary data.</text>
</comment>
<feature type="transmembrane region" description="Helical" evidence="7">
    <location>
        <begin position="894"/>
        <end position="914"/>
    </location>
</feature>
<dbReference type="Pfam" id="PF00702">
    <property type="entry name" value="Hydrolase"/>
    <property type="match status" value="1"/>
</dbReference>
<name>A0A4Q2K7F7_9FIRM</name>
<dbReference type="InterPro" id="IPR018303">
    <property type="entry name" value="ATPase_P-typ_P_site"/>
</dbReference>
<evidence type="ECO:0000256" key="1">
    <source>
        <dbReference type="ARBA" id="ARBA00004141"/>
    </source>
</evidence>
<keyword evidence="10" id="KW-1185">Reference proteome</keyword>
<keyword evidence="3" id="KW-1278">Translocase</keyword>
<keyword evidence="2 7" id="KW-0812">Transmembrane</keyword>
<dbReference type="AlphaFoldDB" id="A0A4Q2K7F7"/>
<keyword evidence="9" id="KW-0378">Hydrolase</keyword>
<dbReference type="InterPro" id="IPR023299">
    <property type="entry name" value="ATPase_P-typ_cyto_dom_N"/>
</dbReference>
<dbReference type="InterPro" id="IPR023298">
    <property type="entry name" value="ATPase_P-typ_TM_dom_sf"/>
</dbReference>
<dbReference type="Proteomes" id="UP000291269">
    <property type="component" value="Unassembled WGS sequence"/>
</dbReference>
<feature type="transmembrane region" description="Helical" evidence="7">
    <location>
        <begin position="176"/>
        <end position="197"/>
    </location>
</feature>
<dbReference type="InterPro" id="IPR059000">
    <property type="entry name" value="ATPase_P-type_domA"/>
</dbReference>
<organism evidence="9 10">
    <name type="scientific">Candidatus Borkfalkia ceftriaxoniphila</name>
    <dbReference type="NCBI Taxonomy" id="2508949"/>
    <lineage>
        <taxon>Bacteria</taxon>
        <taxon>Bacillati</taxon>
        <taxon>Bacillota</taxon>
        <taxon>Clostridia</taxon>
        <taxon>Christensenellales</taxon>
        <taxon>Christensenellaceae</taxon>
        <taxon>Candidatus Borkfalkia</taxon>
    </lineage>
</organism>
<accession>A0A4Q2K7F7</accession>
<dbReference type="PROSITE" id="PS00154">
    <property type="entry name" value="ATPASE_E1_E2"/>
    <property type="match status" value="1"/>
</dbReference>
<keyword evidence="4 7" id="KW-1133">Transmembrane helix</keyword>
<dbReference type="Gene3D" id="2.70.150.10">
    <property type="entry name" value="Calcium-transporting ATPase, cytoplasmic transduction domain A"/>
    <property type="match status" value="1"/>
</dbReference>
<dbReference type="SFLD" id="SFLDG00002">
    <property type="entry name" value="C1.7:_P-type_atpase_like"/>
    <property type="match status" value="1"/>
</dbReference>
<evidence type="ECO:0000256" key="7">
    <source>
        <dbReference type="SAM" id="Phobius"/>
    </source>
</evidence>
<gene>
    <name evidence="9" type="ORF">ESZ91_11005</name>
</gene>
<dbReference type="InterPro" id="IPR044492">
    <property type="entry name" value="P_typ_ATPase_HD_dom"/>
</dbReference>
<reference evidence="9 10" key="1">
    <citation type="journal article" date="2019" name="Gut">
        <title>Antibiotics-induced monodominance of a novel gut bacterial order.</title>
        <authorList>
            <person name="Hildebrand F."/>
            <person name="Moitinho-Silva L."/>
            <person name="Blasche S."/>
            <person name="Jahn M.T."/>
            <person name="Gossmann T.I."/>
            <person name="Heuerta-Cepas J."/>
            <person name="Hercog R."/>
            <person name="Luetge M."/>
            <person name="Bahram M."/>
            <person name="Pryszlak A."/>
            <person name="Alves R.J."/>
            <person name="Waszak S.M."/>
            <person name="Zhu A."/>
            <person name="Ye L."/>
            <person name="Costea P.I."/>
            <person name="Aalvink S."/>
            <person name="Belzer C."/>
            <person name="Forslund S.K."/>
            <person name="Sunagawa S."/>
            <person name="Hentschel U."/>
            <person name="Merten C."/>
            <person name="Patil K.R."/>
            <person name="Benes V."/>
            <person name="Bork P."/>
        </authorList>
    </citation>
    <scope>NUCLEOTIDE SEQUENCE [LARGE SCALE GENOMIC DNA]</scope>
    <source>
        <strain evidence="9 10">HDS1380</strain>
    </source>
</reference>
<keyword evidence="5 7" id="KW-0472">Membrane</keyword>
<feature type="transmembrane region" description="Helical" evidence="7">
    <location>
        <begin position="392"/>
        <end position="416"/>
    </location>
</feature>
<dbReference type="PRINTS" id="PR00120">
    <property type="entry name" value="HATPASE"/>
</dbReference>
<dbReference type="Gene3D" id="1.20.1110.10">
    <property type="entry name" value="Calcium-transporting ATPase, transmembrane domain"/>
    <property type="match status" value="1"/>
</dbReference>
<evidence type="ECO:0000256" key="5">
    <source>
        <dbReference type="ARBA" id="ARBA00023136"/>
    </source>
</evidence>
<feature type="transmembrane region" description="Helical" evidence="7">
    <location>
        <begin position="861"/>
        <end position="882"/>
    </location>
</feature>
<dbReference type="Gene3D" id="3.40.50.1000">
    <property type="entry name" value="HAD superfamily/HAD-like"/>
    <property type="match status" value="1"/>
</dbReference>
<proteinExistence type="predicted"/>
<dbReference type="EMBL" id="SDOZ01000005">
    <property type="protein sequence ID" value="RXZ57874.1"/>
    <property type="molecule type" value="Genomic_DNA"/>
</dbReference>
<evidence type="ECO:0000256" key="6">
    <source>
        <dbReference type="SAM" id="MobiDB-lite"/>
    </source>
</evidence>
<dbReference type="InterPro" id="IPR036412">
    <property type="entry name" value="HAD-like_sf"/>
</dbReference>
<dbReference type="OrthoDB" id="9760364at2"/>
<dbReference type="SUPFAM" id="SSF81665">
    <property type="entry name" value="Calcium ATPase, transmembrane domain M"/>
    <property type="match status" value="1"/>
</dbReference>
<dbReference type="Gene3D" id="3.40.1110.10">
    <property type="entry name" value="Calcium-transporting ATPase, cytoplasmic domain N"/>
    <property type="match status" value="1"/>
</dbReference>
<dbReference type="InterPro" id="IPR001757">
    <property type="entry name" value="P_typ_ATPase"/>
</dbReference>
<evidence type="ECO:0000259" key="8">
    <source>
        <dbReference type="Pfam" id="PF00122"/>
    </source>
</evidence>
<feature type="transmembrane region" description="Helical" evidence="7">
    <location>
        <begin position="832"/>
        <end position="849"/>
    </location>
</feature>